<reference evidence="4 5" key="1">
    <citation type="submission" date="2017-02" db="EMBL/GenBank/DDBJ databases">
        <title>The complete genomic sequence of a novel cold adapted crude oil-degrading bacterium Planococcus qaidamina Y42.</title>
        <authorList>
            <person name="Yang R."/>
        </authorList>
    </citation>
    <scope>NUCLEOTIDE SEQUENCE [LARGE SCALE GENOMIC DNA]</scope>
    <source>
        <strain evidence="4 5">Y42</strain>
    </source>
</reference>
<feature type="transmembrane region" description="Helical" evidence="2">
    <location>
        <begin position="47"/>
        <end position="68"/>
    </location>
</feature>
<comment type="catalytic activity">
    <reaction evidence="2">
        <text>Cleavage of hydrophobic, N-terminal signal or leader sequences from secreted and periplasmic proteins.</text>
        <dbReference type="EC" id="3.4.21.89"/>
    </reaction>
</comment>
<comment type="similarity">
    <text evidence="2">Belongs to the peptidase S26 family.</text>
</comment>
<dbReference type="Gene3D" id="2.10.109.10">
    <property type="entry name" value="Umud Fragment, subunit A"/>
    <property type="match status" value="1"/>
</dbReference>
<dbReference type="GO" id="GO:0004252">
    <property type="term" value="F:serine-type endopeptidase activity"/>
    <property type="evidence" value="ECO:0007669"/>
    <property type="project" value="InterPro"/>
</dbReference>
<accession>A0A1Q2KYM3</accession>
<dbReference type="NCBIfam" id="TIGR02227">
    <property type="entry name" value="sigpep_I_bact"/>
    <property type="match status" value="1"/>
</dbReference>
<gene>
    <name evidence="4" type="ORF">B0X71_09490</name>
</gene>
<keyword evidence="5" id="KW-1185">Reference proteome</keyword>
<keyword evidence="2" id="KW-0812">Transmembrane</keyword>
<keyword evidence="2" id="KW-0472">Membrane</keyword>
<keyword evidence="2" id="KW-0645">Protease</keyword>
<dbReference type="GO" id="GO:0009003">
    <property type="term" value="F:signal peptidase activity"/>
    <property type="evidence" value="ECO:0007669"/>
    <property type="project" value="UniProtKB-EC"/>
</dbReference>
<dbReference type="OrthoDB" id="2427065at2"/>
<dbReference type="EMBL" id="CP019640">
    <property type="protein sequence ID" value="AQQ53289.1"/>
    <property type="molecule type" value="Genomic_DNA"/>
</dbReference>
<dbReference type="InterPro" id="IPR000223">
    <property type="entry name" value="Pept_S26A_signal_pept_1"/>
</dbReference>
<keyword evidence="2" id="KW-1133">Transmembrane helix</keyword>
<evidence type="ECO:0000259" key="3">
    <source>
        <dbReference type="Pfam" id="PF10502"/>
    </source>
</evidence>
<evidence type="ECO:0000256" key="1">
    <source>
        <dbReference type="ARBA" id="ARBA00004401"/>
    </source>
</evidence>
<evidence type="ECO:0000313" key="5">
    <source>
        <dbReference type="Proteomes" id="UP000188184"/>
    </source>
</evidence>
<dbReference type="Proteomes" id="UP000188184">
    <property type="component" value="Chromosome"/>
</dbReference>
<name>A0A1Q2KYM3_9BACL</name>
<feature type="domain" description="Peptidase S26" evidence="3">
    <location>
        <begin position="130"/>
        <end position="242"/>
    </location>
</feature>
<sequence>MNKVKRDLDELMGSDSRFTESMKRHVIWEVGKEENPRSSVRRSFNRVRNIAVFVLLLSFAGLFLFLVLNEEGSRESLQPAEPQQELAPLTDDNTTEEIETFTNITGPYEVFEYRYDAMDRGNREYYKWPLVIDPTAYDSKDVSRGDVVLYEDNSGKNVSRIVGLPGETVEISDGQVYVNGRMVDTFYGQAHRVGTSTTEEYLEWFEDNTSSLSSTSGMEEVFQLDMEEVQLEENQFFIIGDDWFRGNQEVIELRDITGEVLGYLKE</sequence>
<keyword evidence="2" id="KW-0378">Hydrolase</keyword>
<evidence type="ECO:0000256" key="2">
    <source>
        <dbReference type="RuleBase" id="RU362042"/>
    </source>
</evidence>
<dbReference type="GO" id="GO:0006465">
    <property type="term" value="P:signal peptide processing"/>
    <property type="evidence" value="ECO:0007669"/>
    <property type="project" value="InterPro"/>
</dbReference>
<organism evidence="4 5">
    <name type="scientific">Planococcus lenghuensis</name>
    <dbReference type="NCBI Taxonomy" id="2213202"/>
    <lineage>
        <taxon>Bacteria</taxon>
        <taxon>Bacillati</taxon>
        <taxon>Bacillota</taxon>
        <taxon>Bacilli</taxon>
        <taxon>Bacillales</taxon>
        <taxon>Caryophanaceae</taxon>
        <taxon>Planococcus</taxon>
    </lineage>
</organism>
<evidence type="ECO:0000313" key="4">
    <source>
        <dbReference type="EMBL" id="AQQ53289.1"/>
    </source>
</evidence>
<dbReference type="GO" id="GO:0005886">
    <property type="term" value="C:plasma membrane"/>
    <property type="evidence" value="ECO:0007669"/>
    <property type="project" value="UniProtKB-SubCell"/>
</dbReference>
<proteinExistence type="inferred from homology"/>
<dbReference type="KEGG" id="pmar:B0X71_09490"/>
<comment type="subcellular location">
    <subcellularLocation>
        <location evidence="1">Cell membrane</location>
        <topology evidence="1">Single-pass type II membrane protein</topology>
    </subcellularLocation>
    <subcellularLocation>
        <location evidence="2">Membrane</location>
        <topology evidence="2">Single-pass type II membrane protein</topology>
    </subcellularLocation>
</comment>
<dbReference type="InterPro" id="IPR019533">
    <property type="entry name" value="Peptidase_S26"/>
</dbReference>
<dbReference type="InterPro" id="IPR036286">
    <property type="entry name" value="LexA/Signal_pep-like_sf"/>
</dbReference>
<dbReference type="EC" id="3.4.21.89" evidence="2"/>
<dbReference type="Pfam" id="PF10502">
    <property type="entry name" value="Peptidase_S26"/>
    <property type="match status" value="1"/>
</dbReference>
<dbReference type="RefSeq" id="WP_077589179.1">
    <property type="nucleotide sequence ID" value="NZ_CP019640.1"/>
</dbReference>
<dbReference type="AlphaFoldDB" id="A0A1Q2KYM3"/>
<protein>
    <recommendedName>
        <fullName evidence="2">Signal peptidase I</fullName>
        <ecNumber evidence="2">3.4.21.89</ecNumber>
    </recommendedName>
</protein>
<dbReference type="SUPFAM" id="SSF51306">
    <property type="entry name" value="LexA/Signal peptidase"/>
    <property type="match status" value="1"/>
</dbReference>